<evidence type="ECO:0000313" key="4">
    <source>
        <dbReference type="Proteomes" id="UP000218334"/>
    </source>
</evidence>
<feature type="domain" description="DUF6533" evidence="2">
    <location>
        <begin position="16"/>
        <end position="61"/>
    </location>
</feature>
<keyword evidence="4" id="KW-1185">Reference proteome</keyword>
<name>A0A2H3APX3_9AGAR</name>
<feature type="transmembrane region" description="Helical" evidence="1">
    <location>
        <begin position="167"/>
        <end position="192"/>
    </location>
</feature>
<dbReference type="AlphaFoldDB" id="A0A2H3APX3"/>
<keyword evidence="1" id="KW-0812">Transmembrane</keyword>
<keyword evidence="1" id="KW-0472">Membrane</keyword>
<keyword evidence="1" id="KW-1133">Transmembrane helix</keyword>
<dbReference type="InterPro" id="IPR045340">
    <property type="entry name" value="DUF6533"/>
</dbReference>
<sequence length="297" mass="33304">MSTASIPVNRILFVTYTPAAAMVLMLWDHCLTFNEEVATMWSPLDEGILTKVVHILNRYFTEAVLLYRVYITSELAQSASGEAHCKAVVWLANVSAVIIASISQFYIMMRVYCLWDHRQWVRRTLLVAFGICITTLTVLSILSVLSYLKTGGNSDSQNTCAIGRIPTTVACTIGVLLFFNVFVIFMTIYNALEKPRRSENELLDSLRRDGARVYLGICSTQQLPPFRINLTITCSAMANTSGVFCHNRGDLISFSINLSLVCSLNANITARVHLRIEGLRRLFPMRPVTIYRGSVEN</sequence>
<organism evidence="3 4">
    <name type="scientific">Armillaria solidipes</name>
    <dbReference type="NCBI Taxonomy" id="1076256"/>
    <lineage>
        <taxon>Eukaryota</taxon>
        <taxon>Fungi</taxon>
        <taxon>Dikarya</taxon>
        <taxon>Basidiomycota</taxon>
        <taxon>Agaricomycotina</taxon>
        <taxon>Agaricomycetes</taxon>
        <taxon>Agaricomycetidae</taxon>
        <taxon>Agaricales</taxon>
        <taxon>Marasmiineae</taxon>
        <taxon>Physalacriaceae</taxon>
        <taxon>Armillaria</taxon>
    </lineage>
</organism>
<feature type="transmembrane region" description="Helical" evidence="1">
    <location>
        <begin position="7"/>
        <end position="27"/>
    </location>
</feature>
<proteinExistence type="predicted"/>
<protein>
    <recommendedName>
        <fullName evidence="2">DUF6533 domain-containing protein</fullName>
    </recommendedName>
</protein>
<dbReference type="Proteomes" id="UP000218334">
    <property type="component" value="Unassembled WGS sequence"/>
</dbReference>
<dbReference type="EMBL" id="KZ293498">
    <property type="protein sequence ID" value="PBK59700.1"/>
    <property type="molecule type" value="Genomic_DNA"/>
</dbReference>
<dbReference type="Pfam" id="PF20151">
    <property type="entry name" value="DUF6533"/>
    <property type="match status" value="1"/>
</dbReference>
<reference evidence="4" key="1">
    <citation type="journal article" date="2017" name="Nat. Ecol. Evol.">
        <title>Genome expansion and lineage-specific genetic innovations in the forest pathogenic fungi Armillaria.</title>
        <authorList>
            <person name="Sipos G."/>
            <person name="Prasanna A.N."/>
            <person name="Walter M.C."/>
            <person name="O'Connor E."/>
            <person name="Balint B."/>
            <person name="Krizsan K."/>
            <person name="Kiss B."/>
            <person name="Hess J."/>
            <person name="Varga T."/>
            <person name="Slot J."/>
            <person name="Riley R."/>
            <person name="Boka B."/>
            <person name="Rigling D."/>
            <person name="Barry K."/>
            <person name="Lee J."/>
            <person name="Mihaltcheva S."/>
            <person name="LaButti K."/>
            <person name="Lipzen A."/>
            <person name="Waldron R."/>
            <person name="Moloney N.M."/>
            <person name="Sperisen C."/>
            <person name="Kredics L."/>
            <person name="Vagvoelgyi C."/>
            <person name="Patrignani A."/>
            <person name="Fitzpatrick D."/>
            <person name="Nagy I."/>
            <person name="Doyle S."/>
            <person name="Anderson J.B."/>
            <person name="Grigoriev I.V."/>
            <person name="Gueldener U."/>
            <person name="Muensterkoetter M."/>
            <person name="Nagy L.G."/>
        </authorList>
    </citation>
    <scope>NUCLEOTIDE SEQUENCE [LARGE SCALE GENOMIC DNA]</scope>
    <source>
        <strain evidence="4">28-4</strain>
    </source>
</reference>
<evidence type="ECO:0000313" key="3">
    <source>
        <dbReference type="EMBL" id="PBK59700.1"/>
    </source>
</evidence>
<feature type="transmembrane region" description="Helical" evidence="1">
    <location>
        <begin position="125"/>
        <end position="147"/>
    </location>
</feature>
<gene>
    <name evidence="3" type="ORF">ARMSODRAFT_982793</name>
</gene>
<feature type="transmembrane region" description="Helical" evidence="1">
    <location>
        <begin position="87"/>
        <end position="113"/>
    </location>
</feature>
<evidence type="ECO:0000259" key="2">
    <source>
        <dbReference type="Pfam" id="PF20151"/>
    </source>
</evidence>
<evidence type="ECO:0000256" key="1">
    <source>
        <dbReference type="SAM" id="Phobius"/>
    </source>
</evidence>
<accession>A0A2H3APX3</accession>